<evidence type="ECO:0000256" key="3">
    <source>
        <dbReference type="ARBA" id="ARBA00022475"/>
    </source>
</evidence>
<protein>
    <recommendedName>
        <fullName evidence="9">DUF697 domain-containing protein</fullName>
    </recommendedName>
</protein>
<evidence type="ECO:0000256" key="5">
    <source>
        <dbReference type="ARBA" id="ARBA00022692"/>
    </source>
</evidence>
<dbReference type="GO" id="GO:0005886">
    <property type="term" value="C:plasma membrane"/>
    <property type="evidence" value="ECO:0007669"/>
    <property type="project" value="UniProtKB-SubCell"/>
</dbReference>
<dbReference type="Pfam" id="PF05128">
    <property type="entry name" value="DUF697"/>
    <property type="match status" value="1"/>
</dbReference>
<comment type="similarity">
    <text evidence="2">Belongs to the UPF0283 family.</text>
</comment>
<feature type="non-terminal residue" evidence="8">
    <location>
        <position position="1"/>
    </location>
</feature>
<keyword evidence="3" id="KW-1003">Cell membrane</keyword>
<gene>
    <name evidence="8" type="ORF">MNBD_ALPHA11-1330</name>
</gene>
<evidence type="ECO:0000256" key="7">
    <source>
        <dbReference type="ARBA" id="ARBA00023136"/>
    </source>
</evidence>
<accession>A0A3B0U028</accession>
<keyword evidence="4" id="KW-0997">Cell inner membrane</keyword>
<dbReference type="InterPro" id="IPR021147">
    <property type="entry name" value="DUF697"/>
</dbReference>
<evidence type="ECO:0000256" key="2">
    <source>
        <dbReference type="ARBA" id="ARBA00008255"/>
    </source>
</evidence>
<dbReference type="InterPro" id="IPR006507">
    <property type="entry name" value="UPF0283"/>
</dbReference>
<evidence type="ECO:0000256" key="4">
    <source>
        <dbReference type="ARBA" id="ARBA00022519"/>
    </source>
</evidence>
<keyword evidence="5" id="KW-0812">Transmembrane</keyword>
<proteinExistence type="inferred from homology"/>
<evidence type="ECO:0000313" key="8">
    <source>
        <dbReference type="EMBL" id="VAW24215.1"/>
    </source>
</evidence>
<dbReference type="AlphaFoldDB" id="A0A3B0U028"/>
<keyword evidence="7" id="KW-0472">Membrane</keyword>
<dbReference type="EMBL" id="UOEQ01000516">
    <property type="protein sequence ID" value="VAW24215.1"/>
    <property type="molecule type" value="Genomic_DNA"/>
</dbReference>
<evidence type="ECO:0000256" key="6">
    <source>
        <dbReference type="ARBA" id="ARBA00022989"/>
    </source>
</evidence>
<evidence type="ECO:0000256" key="1">
    <source>
        <dbReference type="ARBA" id="ARBA00004429"/>
    </source>
</evidence>
<dbReference type="PANTHER" id="PTHR39342:SF1">
    <property type="entry name" value="UPF0283 MEMBRANE PROTEIN YCJF"/>
    <property type="match status" value="1"/>
</dbReference>
<keyword evidence="6" id="KW-1133">Transmembrane helix</keyword>
<reference evidence="8" key="1">
    <citation type="submission" date="2018-06" db="EMBL/GenBank/DDBJ databases">
        <authorList>
            <person name="Zhirakovskaya E."/>
        </authorList>
    </citation>
    <scope>NUCLEOTIDE SEQUENCE</scope>
</reference>
<sequence length="73" mass="7740">LGDSVIQQMLGHGLAAKLSARLGEGLVNGLMSVRVGIAAIKTTRPLPFDQLKQPKVMDFMGDLAKIANPQKPS</sequence>
<organism evidence="8">
    <name type="scientific">hydrothermal vent metagenome</name>
    <dbReference type="NCBI Taxonomy" id="652676"/>
    <lineage>
        <taxon>unclassified sequences</taxon>
        <taxon>metagenomes</taxon>
        <taxon>ecological metagenomes</taxon>
    </lineage>
</organism>
<name>A0A3B0U028_9ZZZZ</name>
<dbReference type="PANTHER" id="PTHR39342">
    <property type="entry name" value="UPF0283 MEMBRANE PROTEIN YCJF"/>
    <property type="match status" value="1"/>
</dbReference>
<evidence type="ECO:0008006" key="9">
    <source>
        <dbReference type="Google" id="ProtNLM"/>
    </source>
</evidence>
<comment type="subcellular location">
    <subcellularLocation>
        <location evidence="1">Cell inner membrane</location>
        <topology evidence="1">Multi-pass membrane protein</topology>
    </subcellularLocation>
</comment>